<evidence type="ECO:0000313" key="17">
    <source>
        <dbReference type="EMBL" id="CAH1257799.1"/>
    </source>
</evidence>
<evidence type="ECO:0000256" key="8">
    <source>
        <dbReference type="ARBA" id="ARBA00022737"/>
    </source>
</evidence>
<feature type="domain" description="C2" evidence="16">
    <location>
        <begin position="1511"/>
        <end position="1632"/>
    </location>
</feature>
<feature type="compositionally biased region" description="Low complexity" evidence="14">
    <location>
        <begin position="130"/>
        <end position="142"/>
    </location>
</feature>
<evidence type="ECO:0000256" key="9">
    <source>
        <dbReference type="ARBA" id="ARBA00022837"/>
    </source>
</evidence>
<evidence type="ECO:0000256" key="15">
    <source>
        <dbReference type="SAM" id="Phobius"/>
    </source>
</evidence>
<gene>
    <name evidence="17" type="primary">DYSF</name>
    <name evidence="17" type="ORF">BLAG_LOCUS15582</name>
</gene>
<dbReference type="SMART" id="SM01202">
    <property type="entry name" value="FerI"/>
    <property type="match status" value="1"/>
</dbReference>
<reference evidence="17" key="1">
    <citation type="submission" date="2022-01" db="EMBL/GenBank/DDBJ databases">
        <authorList>
            <person name="Braso-Vives M."/>
        </authorList>
    </citation>
    <scope>NUCLEOTIDE SEQUENCE</scope>
</reference>
<evidence type="ECO:0000256" key="5">
    <source>
        <dbReference type="ARBA" id="ARBA00022553"/>
    </source>
</evidence>
<feature type="domain" description="C2" evidence="16">
    <location>
        <begin position="179"/>
        <end position="300"/>
    </location>
</feature>
<dbReference type="CDD" id="cd04011">
    <property type="entry name" value="C2B_Ferlin"/>
    <property type="match status" value="1"/>
</dbReference>
<evidence type="ECO:0000256" key="13">
    <source>
        <dbReference type="ARBA" id="ARBA00023329"/>
    </source>
</evidence>
<dbReference type="EMBL" id="OV696688">
    <property type="protein sequence ID" value="CAH1257799.1"/>
    <property type="molecule type" value="Genomic_DNA"/>
</dbReference>
<dbReference type="Pfam" id="PF00168">
    <property type="entry name" value="C2"/>
    <property type="match status" value="6"/>
</dbReference>
<dbReference type="InterPro" id="IPR037723">
    <property type="entry name" value="C2D_Ferlin"/>
</dbReference>
<proteinExistence type="inferred from homology"/>
<dbReference type="Pfam" id="PF16165">
    <property type="entry name" value="Ferlin_C"/>
    <property type="match status" value="1"/>
</dbReference>
<dbReference type="CDD" id="cd04037">
    <property type="entry name" value="C2E_Ferlin"/>
    <property type="match status" value="1"/>
</dbReference>
<keyword evidence="9" id="KW-0106">Calcium</keyword>
<dbReference type="InterPro" id="IPR037726">
    <property type="entry name" value="C2A_Ferlin"/>
</dbReference>
<keyword evidence="12 15" id="KW-0472">Membrane</keyword>
<dbReference type="InterPro" id="IPR037724">
    <property type="entry name" value="C2E_Ferlin"/>
</dbReference>
<dbReference type="SMART" id="SM00694">
    <property type="entry name" value="DysFC"/>
    <property type="match status" value="2"/>
</dbReference>
<dbReference type="GO" id="GO:0007009">
    <property type="term" value="P:plasma membrane organization"/>
    <property type="evidence" value="ECO:0007669"/>
    <property type="project" value="TreeGrafter"/>
</dbReference>
<feature type="transmembrane region" description="Helical" evidence="15">
    <location>
        <begin position="1997"/>
        <end position="2017"/>
    </location>
</feature>
<feature type="domain" description="C2" evidence="16">
    <location>
        <begin position="1747"/>
        <end position="1896"/>
    </location>
</feature>
<feature type="domain" description="C2" evidence="16">
    <location>
        <begin position="1089"/>
        <end position="1217"/>
    </location>
</feature>
<keyword evidence="11 15" id="KW-1133">Transmembrane helix</keyword>
<evidence type="ECO:0000256" key="2">
    <source>
        <dbReference type="ARBA" id="ARBA00004483"/>
    </source>
</evidence>
<dbReference type="Pfam" id="PF08151">
    <property type="entry name" value="FerI"/>
    <property type="match status" value="1"/>
</dbReference>
<keyword evidence="18" id="KW-1185">Reference proteome</keyword>
<dbReference type="CDD" id="cd08373">
    <property type="entry name" value="C2A_Ferlin"/>
    <property type="match status" value="1"/>
</dbReference>
<keyword evidence="5" id="KW-0597">Phosphoprotein</keyword>
<evidence type="ECO:0000256" key="12">
    <source>
        <dbReference type="ARBA" id="ARBA00023136"/>
    </source>
</evidence>
<dbReference type="CDD" id="cd04017">
    <property type="entry name" value="C2D_Ferlin"/>
    <property type="match status" value="1"/>
</dbReference>
<keyword evidence="13" id="KW-0968">Cytoplasmic vesicle</keyword>
<organism evidence="17 18">
    <name type="scientific">Branchiostoma lanceolatum</name>
    <name type="common">Common lancelet</name>
    <name type="synonym">Amphioxus lanceolatum</name>
    <dbReference type="NCBI Taxonomy" id="7740"/>
    <lineage>
        <taxon>Eukaryota</taxon>
        <taxon>Metazoa</taxon>
        <taxon>Chordata</taxon>
        <taxon>Cephalochordata</taxon>
        <taxon>Leptocardii</taxon>
        <taxon>Amphioxiformes</taxon>
        <taxon>Branchiostomatidae</taxon>
        <taxon>Branchiostoma</taxon>
    </lineage>
</organism>
<dbReference type="InterPro" id="IPR055072">
    <property type="entry name" value="Ferlin_DSRM"/>
</dbReference>
<dbReference type="PANTHER" id="PTHR12546">
    <property type="entry name" value="FER-1-LIKE"/>
    <property type="match status" value="1"/>
</dbReference>
<dbReference type="Pfam" id="PF22901">
    <property type="entry name" value="dsrm_Ferlin"/>
    <property type="match status" value="1"/>
</dbReference>
<feature type="domain" description="C2" evidence="16">
    <location>
        <begin position="1263"/>
        <end position="1387"/>
    </location>
</feature>
<comment type="similarity">
    <text evidence="3">Belongs to the ferlin family.</text>
</comment>
<dbReference type="PROSITE" id="PS50004">
    <property type="entry name" value="C2"/>
    <property type="match status" value="7"/>
</dbReference>
<keyword evidence="4" id="KW-1003">Cell membrane</keyword>
<comment type="subcellular location">
    <subcellularLocation>
        <location evidence="1">Cell membrane</location>
        <topology evidence="1">Single-pass type II membrane protein</topology>
    </subcellularLocation>
    <subcellularLocation>
        <location evidence="2">Cytoplasmic vesicle membrane</location>
        <topology evidence="2">Single-pass type II membrane protein</topology>
    </subcellularLocation>
</comment>
<dbReference type="InterPro" id="IPR012968">
    <property type="entry name" value="FerIin_dom"/>
</dbReference>
<dbReference type="PANTHER" id="PTHR12546:SF33">
    <property type="entry name" value="SPERM VESICLE FUSION PROTEIN FER-1"/>
    <property type="match status" value="1"/>
</dbReference>
<dbReference type="SMART" id="SM00693">
    <property type="entry name" value="DysFN"/>
    <property type="match status" value="2"/>
</dbReference>
<dbReference type="SMART" id="SM00239">
    <property type="entry name" value="C2"/>
    <property type="match status" value="7"/>
</dbReference>
<keyword evidence="6 15" id="KW-0812">Transmembrane</keyword>
<evidence type="ECO:0000313" key="18">
    <source>
        <dbReference type="Proteomes" id="UP000838412"/>
    </source>
</evidence>
<dbReference type="FunFam" id="2.60.40.150:FF:000026">
    <property type="entry name" value="dysferlin isoform X2"/>
    <property type="match status" value="1"/>
</dbReference>
<protein>
    <submittedName>
        <fullName evidence="17">DYSF protein</fullName>
    </submittedName>
</protein>
<dbReference type="SMART" id="SM01200">
    <property type="entry name" value="FerA"/>
    <property type="match status" value="1"/>
</dbReference>
<dbReference type="SUPFAM" id="SSF49562">
    <property type="entry name" value="C2 domain (Calcium/lipid-binding domain, CaLB)"/>
    <property type="match status" value="7"/>
</dbReference>
<dbReference type="CDD" id="cd04018">
    <property type="entry name" value="C2C_Ferlin"/>
    <property type="match status" value="1"/>
</dbReference>
<dbReference type="InterPro" id="IPR032362">
    <property type="entry name" value="Ferlin_C"/>
</dbReference>
<dbReference type="GO" id="GO:0046872">
    <property type="term" value="F:metal ion binding"/>
    <property type="evidence" value="ECO:0007669"/>
    <property type="project" value="UniProtKB-KW"/>
</dbReference>
<dbReference type="InterPro" id="IPR037725">
    <property type="entry name" value="C2F_Ferlin"/>
</dbReference>
<evidence type="ECO:0000256" key="10">
    <source>
        <dbReference type="ARBA" id="ARBA00022968"/>
    </source>
</evidence>
<evidence type="ECO:0000256" key="11">
    <source>
        <dbReference type="ARBA" id="ARBA00022989"/>
    </source>
</evidence>
<dbReference type="InterPro" id="IPR012561">
    <property type="entry name" value="Ferlin_B-domain"/>
</dbReference>
<accession>A0A8J9ZLV7</accession>
<keyword evidence="7" id="KW-0479">Metal-binding</keyword>
<dbReference type="Pfam" id="PF08165">
    <property type="entry name" value="FerA"/>
    <property type="match status" value="1"/>
</dbReference>
<evidence type="ECO:0000256" key="3">
    <source>
        <dbReference type="ARBA" id="ARBA00007561"/>
    </source>
</evidence>
<dbReference type="Proteomes" id="UP000838412">
    <property type="component" value="Chromosome 3"/>
</dbReference>
<dbReference type="SMART" id="SM01201">
    <property type="entry name" value="FerB"/>
    <property type="match status" value="1"/>
</dbReference>
<feature type="domain" description="C2" evidence="16">
    <location>
        <begin position="341"/>
        <end position="476"/>
    </location>
</feature>
<dbReference type="Pfam" id="PF08150">
    <property type="entry name" value="FerB"/>
    <property type="match status" value="1"/>
</dbReference>
<evidence type="ECO:0000256" key="1">
    <source>
        <dbReference type="ARBA" id="ARBA00004401"/>
    </source>
</evidence>
<dbReference type="Gene3D" id="2.60.40.150">
    <property type="entry name" value="C2 domain"/>
    <property type="match status" value="7"/>
</dbReference>
<dbReference type="InterPro" id="IPR000008">
    <property type="entry name" value="C2_dom"/>
</dbReference>
<keyword evidence="10" id="KW-0735">Signal-anchor</keyword>
<dbReference type="InterPro" id="IPR006614">
    <property type="entry name" value="Peroxin/Ferlin"/>
</dbReference>
<dbReference type="InterPro" id="IPR037720">
    <property type="entry name" value="C2B_Ferlin"/>
</dbReference>
<dbReference type="InterPro" id="IPR012560">
    <property type="entry name" value="Ferlin_A-domain"/>
</dbReference>
<feature type="region of interest" description="Disordered" evidence="14">
    <location>
        <begin position="1950"/>
        <end position="1970"/>
    </location>
</feature>
<sequence>MSSIQVTVLSASNLPNVEKFVGKSDPYATLDFQGDKKKTEVKENELNPVWDQTFTFDLGGKALDPSDSLTIGVKDYERVGRNRLLGESVVPLRDVVSAPSHSCELNLTLQDGNKRPTMATISLKISYQPPAQEVAPEAPGAEESAEGGEVGDLTYGEGGTEEPLQEEGGVVSTKGGKPSRGVARRKLPGNLSNKPMDFQIRIRVLEGRRIAGSNISPVCKVTVSNQSKQTRVKKSTDSPFYDELFFFNFHESPAELFGEMIEIQVFNSRKLRSDAFLGSFKLDIGVVHRQPNHAFLRRWVLLSDPNDPTAGAKGYMKMSMIVLGPGEQPPSEKVEGEAEVDSDDIEANLLRPAGVELRPAMFIFRVFRAEDVPQMDTSAMQGIKKVLGVGEVQKELVDPYMEVHFAGRKVNTKTLYNSDHPEWNQELRLGMRFPSMCEVIKLRIKDWDRISADDTVGTGLLNLSMVSWPGEEDGFLPCFGPCFINMYGSVREFRTLPDEFDDLNLGKGEGVAYRGRVMVELRTILGELPDPKQSVVDITPEELMVVEGFQRCRKYRLLGIFMDASMICEMEAPVEFEVSIGNYGNKLDTNIPPSSSTTQPTNAVFDGCKYYFLPWGSTKPVVVVTSFWENISWRLEALNMLHKTTEALEGDLMKINMGLKTRMNRAELTSYCVGMLDRLIARCRKQLPVAQAEKGHRDTELDRHMGKMRRKQLDNIVAAAQELREKALEPEEVLAAAMDYCQTLKDISLEPQNSIPDVMIWMITGGSRRAYCRIPAHQVLFSTNPGCSGKYCGQLQTIFLKYPGAKHSKTDIPALLRVKLWLGLQTDQDHFDPGTTEGEVAVFAETYENETKGLLDPWSPSKMLRPHWSDADGELKLKKNTFVPPEGWEWDGDWFINPELSLLYDRDSGHKHFLEDIYENQSRIPGGHWVEATTSWSDVRGDSCPAKEETELPEGWEWEDEWQMDLNRAVDEEGWEYAVESTLLGWSPGERTYHMCRRRRWVRKRTFVEDQKVLAKKQKMEQAKTEGWEYAPLFNMRFHVKKRKMDMVRRRRWHRKMTAQDNSATAIFAIESTRLSPGDDDSDDDEPKAIAAPRVFLSYDKPHKYQLRCYIYQARDLIAADKDSSSDPFASVSFLTQSQQTEVVKNKLSPVWDQTLLFDEIEIYGDPANMERAPPHVVVELFDHDSFGSPEFLGRAVATPMVKLSSADSRSPRLAWFPVMNGTKQFGELLATFELFLTTDEMHGKAAVSLQGDDDDLPFLPPKRGEVYSVPPDIRPLMQRTAIEAVCWGVRNMKKYQLSSVNSPSVQLEIGGNTQETKVIKSLKKNPNFEEPHLFFDVYLPKEDLYMPPVNIKVFDNRQFGRKPLVGVHMVRSLRDFMAETAGQLADATEPAVLPATMDNISLEIDGPSDQTIPHEKGGSGTEGMDWWSKFYASLGGEYADKCGDYLQTGLDTIQVYPYELEKAEPYGGFRDFCSTFPLARGKTDDKDEEAEEVVGEVKATFRIYQLPPDPKADLPPRMLGNLPGTGAEECLIRVYIVRGMDLQPQDQNGLSDPYIKIKLGKKKISDRDNYIPKTLDPVFGRMYEMTATIPVEKDLTITVLDMDLISSDDLIGQTMIDLENRLLSHHRPACGLPKTYCITGPNKWRDQQDPKTILENHARRRNLRGPEYEGTNRLRLGNRVFSLEQFEENSILHGDLGPADQRLALHVLHTQNLVPEHVETRFLYNPLQPEIPQGRLQMWVDIFPKSLGPPNPAFDLTPRQPKKYELRVIVWNTSDVTLDETSITGEQMSDIYVKGWMAGMEGKKQSTDVHYRSLDGEGNFNWRYIFPFEYLPAEQAVHISEKEHFWSLDETVTQVPPRLTVQVWDNDKFSFDDFLGTLTLDLHKMPVPTKTSGKCSVKQLQGGKTVDLFEQKKCRGWWPAYLIDNDTQEMTLTGKMEMTVEVLPGEEVDARPAGKGRDEPNMNPKLDDPQRPETSFLWFTSPFKTFRYIVWKNYKWYFIIFLILLIIVILAVIFIYSFPSFAAKRLVGA</sequence>
<evidence type="ECO:0000256" key="14">
    <source>
        <dbReference type="SAM" id="MobiDB-lite"/>
    </source>
</evidence>
<evidence type="ECO:0000256" key="4">
    <source>
        <dbReference type="ARBA" id="ARBA00022475"/>
    </source>
</evidence>
<name>A0A8J9ZLV7_BRALA</name>
<dbReference type="InterPro" id="IPR037722">
    <property type="entry name" value="C2C_Ferlin"/>
</dbReference>
<feature type="domain" description="C2" evidence="16">
    <location>
        <begin position="1"/>
        <end position="105"/>
    </location>
</feature>
<evidence type="ECO:0000256" key="7">
    <source>
        <dbReference type="ARBA" id="ARBA00022723"/>
    </source>
</evidence>
<evidence type="ECO:0000259" key="16">
    <source>
        <dbReference type="PROSITE" id="PS50004"/>
    </source>
</evidence>
<dbReference type="InterPro" id="IPR035892">
    <property type="entry name" value="C2_domain_sf"/>
</dbReference>
<evidence type="ECO:0000256" key="6">
    <source>
        <dbReference type="ARBA" id="ARBA00022692"/>
    </source>
</evidence>
<dbReference type="GO" id="GO:0005886">
    <property type="term" value="C:plasma membrane"/>
    <property type="evidence" value="ECO:0007669"/>
    <property type="project" value="UniProtKB-SubCell"/>
</dbReference>
<keyword evidence="8" id="KW-0677">Repeat</keyword>
<dbReference type="CDD" id="cd08374">
    <property type="entry name" value="C2F_Ferlin"/>
    <property type="match status" value="1"/>
</dbReference>
<dbReference type="GO" id="GO:0030659">
    <property type="term" value="C:cytoplasmic vesicle membrane"/>
    <property type="evidence" value="ECO:0007669"/>
    <property type="project" value="UniProtKB-SubCell"/>
</dbReference>
<dbReference type="InterPro" id="IPR037721">
    <property type="entry name" value="Ferlin"/>
</dbReference>
<dbReference type="OrthoDB" id="10059618at2759"/>
<feature type="region of interest" description="Disordered" evidence="14">
    <location>
        <begin position="130"/>
        <end position="188"/>
    </location>
</feature>